<evidence type="ECO:0000256" key="1">
    <source>
        <dbReference type="ARBA" id="ARBA00009437"/>
    </source>
</evidence>
<evidence type="ECO:0000259" key="4">
    <source>
        <dbReference type="PROSITE" id="PS50931"/>
    </source>
</evidence>
<dbReference type="SUPFAM" id="SSF46785">
    <property type="entry name" value="Winged helix' DNA-binding domain"/>
    <property type="match status" value="1"/>
</dbReference>
<name>U4KG73_9VIBR</name>
<dbReference type="PANTHER" id="PTHR30126:SF91">
    <property type="entry name" value="LYSR FAMILY TRANSCRIPTIONAL REGULATOR"/>
    <property type="match status" value="1"/>
</dbReference>
<sequence length="295" mass="33097">MISIEQISCFTAVYELGSFSAASKKLGKARSTVRERINSLEDMMAMTLFTIEGKQALPTDIAHRLYPRSRLLARQSLEFENIVLSAYKGELSNITAYHDSSIPITLLLNIEAEIKAQYPDVTLNWLQRDRYHCLNEVENGDVLFAIMPGLGNLHPNTGIGNINLGTYRLGVYTAADSSIPDIPISLSEIASKRQLVAENDVNNALRHTKLSSEIEIVASRSLLMEKLKLGGWTVLPVDDMKRLNRHREFRAVYLVEVPSLLKQDCILFYNLSSEASVQESNILKLISHVCKDMDI</sequence>
<keyword evidence="2" id="KW-0805">Transcription regulation</keyword>
<dbReference type="GO" id="GO:0000976">
    <property type="term" value="F:transcription cis-regulatory region binding"/>
    <property type="evidence" value="ECO:0007669"/>
    <property type="project" value="TreeGrafter"/>
</dbReference>
<feature type="domain" description="HTH lysR-type" evidence="4">
    <location>
        <begin position="2"/>
        <end position="59"/>
    </location>
</feature>
<dbReference type="InterPro" id="IPR000847">
    <property type="entry name" value="LysR_HTH_N"/>
</dbReference>
<evidence type="ECO:0000256" key="2">
    <source>
        <dbReference type="ARBA" id="ARBA00023015"/>
    </source>
</evidence>
<dbReference type="PATRIC" id="fig|1260221.3.peg.3969"/>
<gene>
    <name evidence="5" type="ORF">VIBNI_B0286</name>
</gene>
<dbReference type="SUPFAM" id="SSF53850">
    <property type="entry name" value="Periplasmic binding protein-like II"/>
    <property type="match status" value="1"/>
</dbReference>
<dbReference type="InterPro" id="IPR036390">
    <property type="entry name" value="WH_DNA-bd_sf"/>
</dbReference>
<accession>U4KG73</accession>
<dbReference type="EMBL" id="FO203527">
    <property type="protein sequence ID" value="CCO60108.1"/>
    <property type="molecule type" value="Genomic_DNA"/>
</dbReference>
<dbReference type="Proteomes" id="UP000016895">
    <property type="component" value="Chromosome 2"/>
</dbReference>
<dbReference type="InterPro" id="IPR036388">
    <property type="entry name" value="WH-like_DNA-bd_sf"/>
</dbReference>
<dbReference type="PANTHER" id="PTHR30126">
    <property type="entry name" value="HTH-TYPE TRANSCRIPTIONAL REGULATOR"/>
    <property type="match status" value="1"/>
</dbReference>
<proteinExistence type="inferred from homology"/>
<dbReference type="Pfam" id="PF00126">
    <property type="entry name" value="HTH_1"/>
    <property type="match status" value="1"/>
</dbReference>
<evidence type="ECO:0000256" key="3">
    <source>
        <dbReference type="ARBA" id="ARBA00023163"/>
    </source>
</evidence>
<dbReference type="KEGG" id="vni:VIBNI_B0286"/>
<comment type="similarity">
    <text evidence="1">Belongs to the LysR transcriptional regulatory family.</text>
</comment>
<evidence type="ECO:0000313" key="5">
    <source>
        <dbReference type="EMBL" id="CCO60108.1"/>
    </source>
</evidence>
<keyword evidence="3" id="KW-0804">Transcription</keyword>
<keyword evidence="6" id="KW-1185">Reference proteome</keyword>
<protein>
    <submittedName>
        <fullName evidence="5">Putative Transcriptional regulator, LysR family protein</fullName>
    </submittedName>
</protein>
<dbReference type="PROSITE" id="PS50931">
    <property type="entry name" value="HTH_LYSR"/>
    <property type="match status" value="1"/>
</dbReference>
<evidence type="ECO:0000313" key="6">
    <source>
        <dbReference type="Proteomes" id="UP000016895"/>
    </source>
</evidence>
<dbReference type="Gene3D" id="1.10.10.10">
    <property type="entry name" value="Winged helix-like DNA-binding domain superfamily/Winged helix DNA-binding domain"/>
    <property type="match status" value="1"/>
</dbReference>
<dbReference type="GO" id="GO:0003700">
    <property type="term" value="F:DNA-binding transcription factor activity"/>
    <property type="evidence" value="ECO:0007669"/>
    <property type="project" value="InterPro"/>
</dbReference>
<dbReference type="RefSeq" id="WP_022560757.1">
    <property type="nucleotide sequence ID" value="NC_022543.1"/>
</dbReference>
<dbReference type="OrthoDB" id="5858319at2"/>
<reference evidence="5 6" key="1">
    <citation type="journal article" date="2013" name="ISME J.">
        <title>Comparative genomics of pathogenic lineages of Vibrio nigripulchritudo identifies virulence-associated traits.</title>
        <authorList>
            <person name="Goudenege D."/>
            <person name="Labreuche Y."/>
            <person name="Krin E."/>
            <person name="Ansquer D."/>
            <person name="Mangenot S."/>
            <person name="Calteau A."/>
            <person name="Medigue C."/>
            <person name="Mazel D."/>
            <person name="Polz M.F."/>
            <person name="Le Roux F."/>
        </authorList>
    </citation>
    <scope>NUCLEOTIDE SEQUENCE [LARGE SCALE GENOMIC DNA]</scope>
    <source>
        <strain evidence="6">SnF1</strain>
    </source>
</reference>
<organism evidence="5 6">
    <name type="scientific">Vibrio nigripulchritudo</name>
    <dbReference type="NCBI Taxonomy" id="28173"/>
    <lineage>
        <taxon>Bacteria</taxon>
        <taxon>Pseudomonadati</taxon>
        <taxon>Pseudomonadota</taxon>
        <taxon>Gammaproteobacteria</taxon>
        <taxon>Vibrionales</taxon>
        <taxon>Vibrionaceae</taxon>
        <taxon>Vibrio</taxon>
    </lineage>
</organism>
<dbReference type="AlphaFoldDB" id="U4KG73"/>